<dbReference type="PRINTS" id="PR00081">
    <property type="entry name" value="GDHRDH"/>
</dbReference>
<keyword evidence="3" id="KW-1185">Reference proteome</keyword>
<dbReference type="GO" id="GO:0019748">
    <property type="term" value="P:secondary metabolic process"/>
    <property type="evidence" value="ECO:0007669"/>
    <property type="project" value="TreeGrafter"/>
</dbReference>
<dbReference type="OrthoDB" id="7289984at2759"/>
<protein>
    <submittedName>
        <fullName evidence="2">NAD(P)-binding protein</fullName>
    </submittedName>
</protein>
<reference evidence="2" key="1">
    <citation type="journal article" date="2020" name="Stud. Mycol.">
        <title>101 Dothideomycetes genomes: a test case for predicting lifestyles and emergence of pathogens.</title>
        <authorList>
            <person name="Haridas S."/>
            <person name="Albert R."/>
            <person name="Binder M."/>
            <person name="Bloem J."/>
            <person name="Labutti K."/>
            <person name="Salamov A."/>
            <person name="Andreopoulos B."/>
            <person name="Baker S."/>
            <person name="Barry K."/>
            <person name="Bills G."/>
            <person name="Bluhm B."/>
            <person name="Cannon C."/>
            <person name="Castanera R."/>
            <person name="Culley D."/>
            <person name="Daum C."/>
            <person name="Ezra D."/>
            <person name="Gonzalez J."/>
            <person name="Henrissat B."/>
            <person name="Kuo A."/>
            <person name="Liang C."/>
            <person name="Lipzen A."/>
            <person name="Lutzoni F."/>
            <person name="Magnuson J."/>
            <person name="Mondo S."/>
            <person name="Nolan M."/>
            <person name="Ohm R."/>
            <person name="Pangilinan J."/>
            <person name="Park H.-J."/>
            <person name="Ramirez L."/>
            <person name="Alfaro M."/>
            <person name="Sun H."/>
            <person name="Tritt A."/>
            <person name="Yoshinaga Y."/>
            <person name="Zwiers L.-H."/>
            <person name="Turgeon B."/>
            <person name="Goodwin S."/>
            <person name="Spatafora J."/>
            <person name="Crous P."/>
            <person name="Grigoriev I."/>
        </authorList>
    </citation>
    <scope>NUCLEOTIDE SEQUENCE</scope>
    <source>
        <strain evidence="2">CBS 113818</strain>
    </source>
</reference>
<organism evidence="2 3">
    <name type="scientific">Ophiobolus disseminans</name>
    <dbReference type="NCBI Taxonomy" id="1469910"/>
    <lineage>
        <taxon>Eukaryota</taxon>
        <taxon>Fungi</taxon>
        <taxon>Dikarya</taxon>
        <taxon>Ascomycota</taxon>
        <taxon>Pezizomycotina</taxon>
        <taxon>Dothideomycetes</taxon>
        <taxon>Pleosporomycetidae</taxon>
        <taxon>Pleosporales</taxon>
        <taxon>Pleosporineae</taxon>
        <taxon>Phaeosphaeriaceae</taxon>
        <taxon>Ophiobolus</taxon>
    </lineage>
</organism>
<dbReference type="PANTHER" id="PTHR43544">
    <property type="entry name" value="SHORT-CHAIN DEHYDROGENASE/REDUCTASE"/>
    <property type="match status" value="1"/>
</dbReference>
<comment type="similarity">
    <text evidence="1">Belongs to the short-chain dehydrogenases/reductases (SDR) family.</text>
</comment>
<dbReference type="Proteomes" id="UP000799424">
    <property type="component" value="Unassembled WGS sequence"/>
</dbReference>
<sequence length="262" mass="28135">MSPNSEKQIILITGATAGIGFDTAVLLASSSPSNHVIMGARNATKAEAKVKEVQAKNPKGTVSWIELDVDSDASIEAAAKKLEQDFGRIHILINNAGVCPEPASGSPDTSREFLRATFETNVYGPTLLTQALLPLIKASKSAKVINVTSGLGSISMFNADLDASSVLHYFKDVQGIGYRMSKSALNMLSAWQQYQLRDTAVKVWAYCPGYVVTDLGGDREEREKMGLESSETSAQGILDIVEGKRDAEKGGFVTKRGGSYPW</sequence>
<dbReference type="EMBL" id="MU006223">
    <property type="protein sequence ID" value="KAF2828228.1"/>
    <property type="molecule type" value="Genomic_DNA"/>
</dbReference>
<evidence type="ECO:0000313" key="3">
    <source>
        <dbReference type="Proteomes" id="UP000799424"/>
    </source>
</evidence>
<dbReference type="PANTHER" id="PTHR43544:SF32">
    <property type="entry name" value="CHAIN DEHYDROGENASE, PUTATIVE (AFU_ORTHOLOGUE AFUA_5G01530)-RELATED"/>
    <property type="match status" value="1"/>
</dbReference>
<dbReference type="GO" id="GO:0005737">
    <property type="term" value="C:cytoplasm"/>
    <property type="evidence" value="ECO:0007669"/>
    <property type="project" value="TreeGrafter"/>
</dbReference>
<dbReference type="Gene3D" id="3.40.50.720">
    <property type="entry name" value="NAD(P)-binding Rossmann-like Domain"/>
    <property type="match status" value="1"/>
</dbReference>
<dbReference type="Pfam" id="PF00106">
    <property type="entry name" value="adh_short"/>
    <property type="match status" value="1"/>
</dbReference>
<dbReference type="InterPro" id="IPR002347">
    <property type="entry name" value="SDR_fam"/>
</dbReference>
<dbReference type="InterPro" id="IPR051468">
    <property type="entry name" value="Fungal_SecMetab_SDRs"/>
</dbReference>
<dbReference type="SUPFAM" id="SSF51735">
    <property type="entry name" value="NAD(P)-binding Rossmann-fold domains"/>
    <property type="match status" value="1"/>
</dbReference>
<gene>
    <name evidence="2" type="ORF">CC86DRAFT_369340</name>
</gene>
<evidence type="ECO:0000256" key="1">
    <source>
        <dbReference type="ARBA" id="ARBA00006484"/>
    </source>
</evidence>
<dbReference type="InterPro" id="IPR036291">
    <property type="entry name" value="NAD(P)-bd_dom_sf"/>
</dbReference>
<evidence type="ECO:0000313" key="2">
    <source>
        <dbReference type="EMBL" id="KAF2828228.1"/>
    </source>
</evidence>
<accession>A0A6A7A628</accession>
<name>A0A6A7A628_9PLEO</name>
<proteinExistence type="inferred from homology"/>
<dbReference type="GO" id="GO:0016491">
    <property type="term" value="F:oxidoreductase activity"/>
    <property type="evidence" value="ECO:0007669"/>
    <property type="project" value="TreeGrafter"/>
</dbReference>
<dbReference type="AlphaFoldDB" id="A0A6A7A628"/>